<dbReference type="PROSITE" id="PS50110">
    <property type="entry name" value="RESPONSE_REGULATORY"/>
    <property type="match status" value="1"/>
</dbReference>
<dbReference type="SMART" id="SM00388">
    <property type="entry name" value="HisKA"/>
    <property type="match status" value="1"/>
</dbReference>
<dbReference type="SMART" id="SM00086">
    <property type="entry name" value="PAC"/>
    <property type="match status" value="2"/>
</dbReference>
<comment type="catalytic activity">
    <reaction evidence="1">
        <text>ATP + protein L-histidine = ADP + protein N-phospho-L-histidine.</text>
        <dbReference type="EC" id="2.7.13.3"/>
    </reaction>
</comment>
<dbReference type="Gene3D" id="3.30.565.10">
    <property type="entry name" value="Histidine kinase-like ATPase, C-terminal domain"/>
    <property type="match status" value="1"/>
</dbReference>
<sequence>MNFLDKLFNIPSGSLLTNGDYNAWLVMLSVLIAIFSSHMALKVSERAASACTKLRRHISLFTGALALGGGVWSMHFIGMTAFRLCTPVSYNWLITLLSIIPSIIASWVALNIISEDELNKSKLLLGGLLVGAGIGTMHYLGMAAMEMAPLLRYDLSLFLLSIIVAVGLAILALWVRFALIGSTRFNFSVNQITLIASVVMGCAISGMHYTGMAAARFVLPEGLELSKQPNEISLYLGLTTAGLTFIILSLVLAVNYIFRYRDLSRTASNNENRLKAIMNTAIDGILTIDKDGHVLSANKATEDLFGWCESELIGQNISYIFKTDSVEGQAQADTLNNSSFIGKSSELSIKHKNGIMIDARVAIGQVDLGSETLFVAIASDLTERVKMETALRENENKFRSLISNIPGIAFRCLDKGDWPMVYISDAVESITGYPAEDFQLPHPKRSFKDLIHPEDLANVMLYHQQGSHYTFEYRILTKTGDIKWLLEYGSQVLDPTTQFPCLDGFIMDITERRLMEEELIIAKENAEQAAAARSAFTANMSHEIRTPMNAIIGFSDIMLDSPLSDEQAKHLKTINQSAKSLLHLLNDILDSAKLDKGKFELDIRDFNLIEEVDSVVSTLYMEAKHKGLILNIDISTQISDCYKGDPDRIRQILTNIIGNAIKFTPTGRIDVIVRPNDYGQIDFIIKDTGIGMDQAQLNNIFNAYAQADSSISRKFGGTGLGTTISYQLTELMDGNISVESEPNNGTCFTISLPLTKSDQCGIQAIQSDNIELPKLKVLVVDDIQQNLDLISILLQRQGHQIITARDGEQALLRMNKDTEIDLVLMDIQMPVMDGLTAASLQREYEAQNNLPPLPIIALTASVMENDRLQAKEAGMSGFANKPVDLKQIQLQIAQVLGINVQHNQKQEIKQKTELMNVEKGTLLWGSEYQYYSEIQRFLTDNIDFYDSFKQCLDKQEWAQLNQTAHTLKGLTGNLALPALMQNFVLLEKQIKQQSTADIMGILENITQQMHQLTNKVTDYFKHAVAPKTLSEKTDLIGVIDEVIRLVEQNQCDDSILAKFKAASSPPQIQHLIEQIIEEVNDFEFELAHQHLTQLQQIIAQEETCP</sequence>
<evidence type="ECO:0000256" key="2">
    <source>
        <dbReference type="ARBA" id="ARBA00004651"/>
    </source>
</evidence>
<protein>
    <recommendedName>
        <fullName evidence="3">histidine kinase</fullName>
        <ecNumber evidence="3">2.7.13.3</ecNumber>
    </recommendedName>
</protein>
<dbReference type="PROSITE" id="PS50924">
    <property type="entry name" value="MHYT"/>
    <property type="match status" value="1"/>
</dbReference>
<dbReference type="SUPFAM" id="SSF55785">
    <property type="entry name" value="PYP-like sensor domain (PAS domain)"/>
    <property type="match status" value="2"/>
</dbReference>
<feature type="domain" description="PAC" evidence="18">
    <location>
        <begin position="469"/>
        <end position="521"/>
    </location>
</feature>
<evidence type="ECO:0000256" key="4">
    <source>
        <dbReference type="ARBA" id="ARBA00022475"/>
    </source>
</evidence>
<feature type="domain" description="Histidine kinase" evidence="15">
    <location>
        <begin position="539"/>
        <end position="756"/>
    </location>
</feature>
<dbReference type="CDD" id="cd16922">
    <property type="entry name" value="HATPase_EvgS-ArcB-TorS-like"/>
    <property type="match status" value="1"/>
</dbReference>
<dbReference type="InterPro" id="IPR000014">
    <property type="entry name" value="PAS"/>
</dbReference>
<dbReference type="Pfam" id="PF08447">
    <property type="entry name" value="PAS_3"/>
    <property type="match status" value="1"/>
</dbReference>
<dbReference type="InterPro" id="IPR005467">
    <property type="entry name" value="His_kinase_dom"/>
</dbReference>
<keyword evidence="4" id="KW-1003">Cell membrane</keyword>
<evidence type="ECO:0000256" key="10">
    <source>
        <dbReference type="ARBA" id="ARBA00023012"/>
    </source>
</evidence>
<dbReference type="CDD" id="cd00130">
    <property type="entry name" value="PAS"/>
    <property type="match status" value="2"/>
</dbReference>
<dbReference type="SMART" id="SM00091">
    <property type="entry name" value="PAS"/>
    <property type="match status" value="2"/>
</dbReference>
<evidence type="ECO:0000256" key="6">
    <source>
        <dbReference type="ARBA" id="ARBA00022692"/>
    </source>
</evidence>
<dbReference type="SUPFAM" id="SSF55874">
    <property type="entry name" value="ATPase domain of HSP90 chaperone/DNA topoisomerase II/histidine kinase"/>
    <property type="match status" value="1"/>
</dbReference>
<keyword evidence="9 14" id="KW-1133">Transmembrane helix</keyword>
<feature type="transmembrane region" description="Helical" evidence="14">
    <location>
        <begin position="61"/>
        <end position="84"/>
    </location>
</feature>
<dbReference type="InterPro" id="IPR011006">
    <property type="entry name" value="CheY-like_superfamily"/>
</dbReference>
<dbReference type="PROSITE" id="PS50109">
    <property type="entry name" value="HIS_KIN"/>
    <property type="match status" value="1"/>
</dbReference>
<dbReference type="Proteomes" id="UP001163726">
    <property type="component" value="Chromosome"/>
</dbReference>
<feature type="transmembrane region" description="Helical" evidence="14">
    <location>
        <begin position="21"/>
        <end position="41"/>
    </location>
</feature>
<feature type="transmembrane region" description="Helical" evidence="14">
    <location>
        <begin position="157"/>
        <end position="180"/>
    </location>
</feature>
<evidence type="ECO:0000259" key="18">
    <source>
        <dbReference type="PROSITE" id="PS50113"/>
    </source>
</evidence>
<dbReference type="InterPro" id="IPR003661">
    <property type="entry name" value="HisK_dim/P_dom"/>
</dbReference>
<dbReference type="PANTHER" id="PTHR45339:SF1">
    <property type="entry name" value="HYBRID SIGNAL TRANSDUCTION HISTIDINE KINASE J"/>
    <property type="match status" value="1"/>
</dbReference>
<keyword evidence="22" id="KW-1185">Reference proteome</keyword>
<feature type="transmembrane region" description="Helical" evidence="14">
    <location>
        <begin position="232"/>
        <end position="258"/>
    </location>
</feature>
<reference evidence="21" key="1">
    <citation type="submission" date="2022-10" db="EMBL/GenBank/DDBJ databases">
        <title>Catenovulum adriacola sp. nov. isolated in the Harbour of Susak.</title>
        <authorList>
            <person name="Schoch T."/>
            <person name="Reich S.J."/>
            <person name="Stoeferle S."/>
            <person name="Flaiz M."/>
            <person name="Kazda M."/>
            <person name="Riedel C.U."/>
            <person name="Duerre P."/>
        </authorList>
    </citation>
    <scope>NUCLEOTIDE SEQUENCE</scope>
    <source>
        <strain evidence="21">TS8</strain>
    </source>
</reference>
<dbReference type="SUPFAM" id="SSF47384">
    <property type="entry name" value="Homodimeric domain of signal transducing histidine kinase"/>
    <property type="match status" value="1"/>
</dbReference>
<dbReference type="InterPro" id="IPR004358">
    <property type="entry name" value="Sig_transdc_His_kin-like_C"/>
</dbReference>
<evidence type="ECO:0000313" key="21">
    <source>
        <dbReference type="EMBL" id="WAJ71106.1"/>
    </source>
</evidence>
<feature type="domain" description="Response regulatory" evidence="16">
    <location>
        <begin position="776"/>
        <end position="896"/>
    </location>
</feature>
<evidence type="ECO:0000256" key="5">
    <source>
        <dbReference type="ARBA" id="ARBA00022553"/>
    </source>
</evidence>
<dbReference type="Pfam" id="PF03707">
    <property type="entry name" value="MHYT"/>
    <property type="match status" value="3"/>
</dbReference>
<dbReference type="Pfam" id="PF00072">
    <property type="entry name" value="Response_reg"/>
    <property type="match status" value="1"/>
</dbReference>
<dbReference type="InterPro" id="IPR001789">
    <property type="entry name" value="Sig_transdc_resp-reg_receiver"/>
</dbReference>
<dbReference type="CDD" id="cd00082">
    <property type="entry name" value="HisKA"/>
    <property type="match status" value="1"/>
</dbReference>
<evidence type="ECO:0000256" key="11">
    <source>
        <dbReference type="ARBA" id="ARBA00023136"/>
    </source>
</evidence>
<dbReference type="PROSITE" id="PS50112">
    <property type="entry name" value="PAS"/>
    <property type="match status" value="2"/>
</dbReference>
<evidence type="ECO:0000256" key="14">
    <source>
        <dbReference type="PROSITE-ProRule" id="PRU00244"/>
    </source>
</evidence>
<dbReference type="EMBL" id="CP109965">
    <property type="protein sequence ID" value="WAJ71106.1"/>
    <property type="molecule type" value="Genomic_DNA"/>
</dbReference>
<feature type="domain" description="PAS" evidence="17">
    <location>
        <begin position="394"/>
        <end position="459"/>
    </location>
</feature>
<dbReference type="SMART" id="SM00448">
    <property type="entry name" value="REC"/>
    <property type="match status" value="1"/>
</dbReference>
<evidence type="ECO:0000256" key="3">
    <source>
        <dbReference type="ARBA" id="ARBA00012438"/>
    </source>
</evidence>
<keyword evidence="10" id="KW-0902">Two-component regulatory system</keyword>
<dbReference type="Gene3D" id="3.30.450.20">
    <property type="entry name" value="PAS domain"/>
    <property type="match status" value="2"/>
</dbReference>
<dbReference type="InterPro" id="IPR008207">
    <property type="entry name" value="Sig_transdc_His_kin_Hpt_dom"/>
</dbReference>
<feature type="domain" description="MHYT" evidence="20">
    <location>
        <begin position="21"/>
        <end position="218"/>
    </location>
</feature>
<dbReference type="InterPro" id="IPR036097">
    <property type="entry name" value="HisK_dim/P_sf"/>
</dbReference>
<dbReference type="InterPro" id="IPR013767">
    <property type="entry name" value="PAS_fold"/>
</dbReference>
<feature type="transmembrane region" description="Helical" evidence="14">
    <location>
        <begin position="123"/>
        <end position="145"/>
    </location>
</feature>
<feature type="domain" description="PAS" evidence="17">
    <location>
        <begin position="270"/>
        <end position="316"/>
    </location>
</feature>
<feature type="modified residue" description="4-aspartylphosphate" evidence="13">
    <location>
        <position position="826"/>
    </location>
</feature>
<dbReference type="Pfam" id="PF02518">
    <property type="entry name" value="HATPase_c"/>
    <property type="match status" value="1"/>
</dbReference>
<dbReference type="Gene3D" id="3.40.50.2300">
    <property type="match status" value="1"/>
</dbReference>
<evidence type="ECO:0000259" key="15">
    <source>
        <dbReference type="PROSITE" id="PS50109"/>
    </source>
</evidence>
<dbReference type="InterPro" id="IPR005330">
    <property type="entry name" value="MHYT_dom"/>
</dbReference>
<proteinExistence type="predicted"/>
<keyword evidence="5 13" id="KW-0597">Phosphoprotein</keyword>
<feature type="modified residue" description="Phosphohistidine" evidence="12">
    <location>
        <position position="965"/>
    </location>
</feature>
<gene>
    <name evidence="21" type="ORF">OLW01_04680</name>
</gene>
<dbReference type="RefSeq" id="WP_268075570.1">
    <property type="nucleotide sequence ID" value="NZ_CP109965.1"/>
</dbReference>
<feature type="domain" description="HPt" evidence="19">
    <location>
        <begin position="926"/>
        <end position="1019"/>
    </location>
</feature>
<dbReference type="PANTHER" id="PTHR45339">
    <property type="entry name" value="HYBRID SIGNAL TRANSDUCTION HISTIDINE KINASE J"/>
    <property type="match status" value="1"/>
</dbReference>
<dbReference type="Pfam" id="PF00512">
    <property type="entry name" value="HisKA"/>
    <property type="match status" value="1"/>
</dbReference>
<keyword evidence="6 14" id="KW-0812">Transmembrane</keyword>
<name>A0ABY7APQ0_9ALTE</name>
<feature type="transmembrane region" description="Helical" evidence="14">
    <location>
        <begin position="90"/>
        <end position="111"/>
    </location>
</feature>
<keyword evidence="7" id="KW-0547">Nucleotide-binding</keyword>
<dbReference type="PROSITE" id="PS50113">
    <property type="entry name" value="PAC"/>
    <property type="match status" value="1"/>
</dbReference>
<dbReference type="InterPro" id="IPR036890">
    <property type="entry name" value="HATPase_C_sf"/>
</dbReference>
<dbReference type="InterPro" id="IPR000700">
    <property type="entry name" value="PAS-assoc_C"/>
</dbReference>
<evidence type="ECO:0000256" key="13">
    <source>
        <dbReference type="PROSITE-ProRule" id="PRU00169"/>
    </source>
</evidence>
<dbReference type="Pfam" id="PF01627">
    <property type="entry name" value="Hpt"/>
    <property type="match status" value="1"/>
</dbReference>
<dbReference type="CDD" id="cd17546">
    <property type="entry name" value="REC_hyHK_CKI1_RcsC-like"/>
    <property type="match status" value="1"/>
</dbReference>
<keyword evidence="11 14" id="KW-0472">Membrane</keyword>
<dbReference type="SUPFAM" id="SSF47226">
    <property type="entry name" value="Histidine-containing phosphotransfer domain, HPT domain"/>
    <property type="match status" value="1"/>
</dbReference>
<dbReference type="Gene3D" id="1.10.287.130">
    <property type="match status" value="1"/>
</dbReference>
<evidence type="ECO:0000259" key="19">
    <source>
        <dbReference type="PROSITE" id="PS50894"/>
    </source>
</evidence>
<dbReference type="InterPro" id="IPR036641">
    <property type="entry name" value="HPT_dom_sf"/>
</dbReference>
<evidence type="ECO:0000313" key="22">
    <source>
        <dbReference type="Proteomes" id="UP001163726"/>
    </source>
</evidence>
<evidence type="ECO:0000256" key="8">
    <source>
        <dbReference type="ARBA" id="ARBA00022840"/>
    </source>
</evidence>
<evidence type="ECO:0000256" key="9">
    <source>
        <dbReference type="ARBA" id="ARBA00022989"/>
    </source>
</evidence>
<dbReference type="Pfam" id="PF00989">
    <property type="entry name" value="PAS"/>
    <property type="match status" value="1"/>
</dbReference>
<dbReference type="SUPFAM" id="SSF52172">
    <property type="entry name" value="CheY-like"/>
    <property type="match status" value="1"/>
</dbReference>
<dbReference type="InterPro" id="IPR013655">
    <property type="entry name" value="PAS_fold_3"/>
</dbReference>
<evidence type="ECO:0000256" key="7">
    <source>
        <dbReference type="ARBA" id="ARBA00022741"/>
    </source>
</evidence>
<dbReference type="NCBIfam" id="TIGR00229">
    <property type="entry name" value="sensory_box"/>
    <property type="match status" value="2"/>
</dbReference>
<evidence type="ECO:0000259" key="16">
    <source>
        <dbReference type="PROSITE" id="PS50110"/>
    </source>
</evidence>
<dbReference type="EC" id="2.7.13.3" evidence="3"/>
<accession>A0ABY7APQ0</accession>
<organism evidence="21 22">
    <name type="scientific">Catenovulum adriaticum</name>
    <dbReference type="NCBI Taxonomy" id="2984846"/>
    <lineage>
        <taxon>Bacteria</taxon>
        <taxon>Pseudomonadati</taxon>
        <taxon>Pseudomonadota</taxon>
        <taxon>Gammaproteobacteria</taxon>
        <taxon>Alteromonadales</taxon>
        <taxon>Alteromonadaceae</taxon>
        <taxon>Catenovulum</taxon>
    </lineage>
</organism>
<comment type="subcellular location">
    <subcellularLocation>
        <location evidence="2">Cell membrane</location>
        <topology evidence="2">Multi-pass membrane protein</topology>
    </subcellularLocation>
</comment>
<evidence type="ECO:0000259" key="17">
    <source>
        <dbReference type="PROSITE" id="PS50112"/>
    </source>
</evidence>
<dbReference type="Gene3D" id="1.20.120.160">
    <property type="entry name" value="HPT domain"/>
    <property type="match status" value="1"/>
</dbReference>
<evidence type="ECO:0000256" key="12">
    <source>
        <dbReference type="PROSITE-ProRule" id="PRU00110"/>
    </source>
</evidence>
<dbReference type="InterPro" id="IPR003594">
    <property type="entry name" value="HATPase_dom"/>
</dbReference>
<evidence type="ECO:0000256" key="1">
    <source>
        <dbReference type="ARBA" id="ARBA00000085"/>
    </source>
</evidence>
<keyword evidence="8" id="KW-0067">ATP-binding</keyword>
<dbReference type="SMART" id="SM00387">
    <property type="entry name" value="HATPase_c"/>
    <property type="match status" value="1"/>
</dbReference>
<dbReference type="InterPro" id="IPR001610">
    <property type="entry name" value="PAC"/>
</dbReference>
<dbReference type="PRINTS" id="PR00344">
    <property type="entry name" value="BCTRLSENSOR"/>
</dbReference>
<dbReference type="PROSITE" id="PS50894">
    <property type="entry name" value="HPT"/>
    <property type="match status" value="1"/>
</dbReference>
<dbReference type="InterPro" id="IPR035965">
    <property type="entry name" value="PAS-like_dom_sf"/>
</dbReference>
<evidence type="ECO:0000259" key="20">
    <source>
        <dbReference type="PROSITE" id="PS50924"/>
    </source>
</evidence>